<sequence length="355" mass="39843">MKLLTKYLIKRLTVMSCYALLAVLALYSFIDLLSEIGNVGKGNYTGWTAFKYIIMQMPARAYQLMPLATLIGGLLALSQLSSSSELAVIKTSGLSTADIIRIILKFSAIFALATILLGEWLAPELGRRADAMKTTAKESSITASVTGLWLRQGENIVNIAAMLPDNTLTNIRIWRYNPQFELTEAIIAEKAQVHDGKWVLQNAKISQLTNKHINIQHIKQMNWQTNINQNLLNVLVVKPEQMSFSALTRYIKYLKKNQQQTSAYDVVWWNKLVYPIATMVMSLVALAFTPNSARHSNMGLKLFSGICLGLLFFFTGRLFGFTTQLYGVPAFFSAILPTATFALWAVYLIHKQETR</sequence>
<dbReference type="Pfam" id="PF03739">
    <property type="entry name" value="LptF_LptG"/>
    <property type="match status" value="1"/>
</dbReference>
<dbReference type="InterPro" id="IPR005495">
    <property type="entry name" value="LptG/LptF_permease"/>
</dbReference>
<dbReference type="RefSeq" id="WP_002642696.1">
    <property type="nucleotide sequence ID" value="NZ_CP019448.1"/>
</dbReference>
<dbReference type="HOGENOM" id="CLU_028799_1_1_4"/>
<evidence type="ECO:0008006" key="9">
    <source>
        <dbReference type="Google" id="ProtNLM"/>
    </source>
</evidence>
<dbReference type="OrthoDB" id="9776227at2"/>
<dbReference type="PANTHER" id="PTHR33529">
    <property type="entry name" value="SLR0882 PROTEIN-RELATED"/>
    <property type="match status" value="1"/>
</dbReference>
<dbReference type="GO" id="GO:0043190">
    <property type="term" value="C:ATP-binding cassette (ABC) transporter complex"/>
    <property type="evidence" value="ECO:0007669"/>
    <property type="project" value="InterPro"/>
</dbReference>
<evidence type="ECO:0000313" key="8">
    <source>
        <dbReference type="Proteomes" id="UP000017813"/>
    </source>
</evidence>
<comment type="subcellular location">
    <subcellularLocation>
        <location evidence="1">Cell membrane</location>
        <topology evidence="1">Multi-pass membrane protein</topology>
    </subcellularLocation>
</comment>
<accession>V9HE87</accession>
<keyword evidence="5 6" id="KW-0472">Membrane</keyword>
<dbReference type="PANTHER" id="PTHR33529:SF2">
    <property type="entry name" value="LIPOPOLYSACCHARIDE EXPORT SYSTEM PERMEASE PROTEIN LPTG"/>
    <property type="match status" value="1"/>
</dbReference>
<protein>
    <recommendedName>
        <fullName evidence="9">LPS export ABC transporter permease LptG</fullName>
    </recommendedName>
</protein>
<feature type="transmembrane region" description="Helical" evidence="6">
    <location>
        <begin position="302"/>
        <end position="320"/>
    </location>
</feature>
<evidence type="ECO:0000256" key="2">
    <source>
        <dbReference type="ARBA" id="ARBA00022475"/>
    </source>
</evidence>
<dbReference type="EMBL" id="ADCY02000051">
    <property type="protein sequence ID" value="EFG32076.1"/>
    <property type="molecule type" value="Genomic_DNA"/>
</dbReference>
<dbReference type="AlphaFoldDB" id="V9HE87"/>
<dbReference type="Proteomes" id="UP000017813">
    <property type="component" value="Unassembled WGS sequence"/>
</dbReference>
<dbReference type="NCBIfam" id="TIGR04408">
    <property type="entry name" value="LptG_lptG"/>
    <property type="match status" value="1"/>
</dbReference>
<dbReference type="STRING" id="641147.HMPREF9021_00482"/>
<dbReference type="GO" id="GO:0055085">
    <property type="term" value="P:transmembrane transport"/>
    <property type="evidence" value="ECO:0007669"/>
    <property type="project" value="InterPro"/>
</dbReference>
<keyword evidence="8" id="KW-1185">Reference proteome</keyword>
<reference evidence="7 8" key="2">
    <citation type="submission" date="2011-10" db="EMBL/GenBank/DDBJ databases">
        <title>The Genome Sequence of Simonsiella muelleri ATCC 29453.</title>
        <authorList>
            <consortium name="The Broad Institute Genome Sequencing Platform"/>
            <consortium name="The Broad Institute Genome Sequencing Center for Infectious Disease"/>
            <person name="Earl A."/>
            <person name="Ward D."/>
            <person name="Feldgarden M."/>
            <person name="Gevers D."/>
            <person name="Izard J."/>
            <person name="Baranova O.V."/>
            <person name="Blanton J.M."/>
            <person name="Tanner A.C."/>
            <person name="Dewhirst F."/>
            <person name="Young S.K."/>
            <person name="Zeng Q."/>
            <person name="Gargeya S."/>
            <person name="Fitzgerald M."/>
            <person name="Haas B."/>
            <person name="Abouelleil A."/>
            <person name="Alvarado L."/>
            <person name="Arachchi H.M."/>
            <person name="Berlin A."/>
            <person name="Brown A."/>
            <person name="Chapman S.B."/>
            <person name="Chen Z."/>
            <person name="Dunbar C."/>
            <person name="Freedman E."/>
            <person name="Gearin G."/>
            <person name="Goldberg J."/>
            <person name="Griggs A."/>
            <person name="Gujja S."/>
            <person name="Heiman D."/>
            <person name="Howarth C."/>
            <person name="Larson L."/>
            <person name="Lui A."/>
            <person name="MacDonald P.J.P."/>
            <person name="Montmayeur A."/>
            <person name="Murphy C."/>
            <person name="Neiman D."/>
            <person name="Pearson M."/>
            <person name="Priest M."/>
            <person name="Roberts A."/>
            <person name="Saif S."/>
            <person name="Shea T."/>
            <person name="Shenoy N."/>
            <person name="Sisk P."/>
            <person name="Stolte C."/>
            <person name="Sykes S."/>
            <person name="Wortman J."/>
            <person name="Nusbaum C."/>
            <person name="Birren B."/>
        </authorList>
    </citation>
    <scope>NUCLEOTIDE SEQUENCE [LARGE SCALE GENOMIC DNA]</scope>
    <source>
        <strain evidence="7 8">ATCC 29453</strain>
    </source>
</reference>
<dbReference type="GO" id="GO:0015920">
    <property type="term" value="P:lipopolysaccharide transport"/>
    <property type="evidence" value="ECO:0007669"/>
    <property type="project" value="TreeGrafter"/>
</dbReference>
<evidence type="ECO:0000313" key="7">
    <source>
        <dbReference type="EMBL" id="EFG32076.1"/>
    </source>
</evidence>
<evidence type="ECO:0000256" key="3">
    <source>
        <dbReference type="ARBA" id="ARBA00022692"/>
    </source>
</evidence>
<dbReference type="eggNOG" id="COG0795">
    <property type="taxonomic scope" value="Bacteria"/>
</dbReference>
<keyword evidence="3 6" id="KW-0812">Transmembrane</keyword>
<reference evidence="7 8" key="1">
    <citation type="submission" date="2010-03" db="EMBL/GenBank/DDBJ databases">
        <authorList>
            <consortium name="The Broad Institute Genome Sequencing Platform"/>
            <person name="Ward D."/>
            <person name="Earl A."/>
            <person name="Feldgarden M."/>
            <person name="Gevers D."/>
            <person name="Young S."/>
            <person name="Zeng Q."/>
            <person name="Koehrsen M."/>
            <person name="Alvarado L."/>
            <person name="Berlin A.M."/>
            <person name="Borenstein D."/>
            <person name="Chapman S.B."/>
            <person name="Chen Z."/>
            <person name="Engels R."/>
            <person name="Freedman E."/>
            <person name="Gellesch M."/>
            <person name="Goldberg J."/>
            <person name="Griggs A."/>
            <person name="Gujja S."/>
            <person name="Heilman E.R."/>
            <person name="Heiman D.I."/>
            <person name="Hepburn T.A."/>
            <person name="Howarth C."/>
            <person name="Jen D."/>
            <person name="Larson L."/>
            <person name="Mehta T."/>
            <person name="Park D."/>
            <person name="Pearson M."/>
            <person name="Richards J."/>
            <person name="Roberts A."/>
            <person name="Saif S."/>
            <person name="Shea T.D."/>
            <person name="Shenoy N."/>
            <person name="Sisk P."/>
            <person name="Stolte C."/>
            <person name="Sykes S.N."/>
            <person name="Walk T."/>
            <person name="White J."/>
            <person name="Yandava C."/>
            <person name="Izard J."/>
            <person name="Baranova O.V."/>
            <person name="Blanton J.M."/>
            <person name="Tanner A.C."/>
            <person name="Dewhirst F."/>
            <person name="Haas B."/>
            <person name="Nusbaum C."/>
            <person name="Birren B."/>
        </authorList>
    </citation>
    <scope>NUCLEOTIDE SEQUENCE [LARGE SCALE GENOMIC DNA]</scope>
    <source>
        <strain evidence="7 8">ATCC 29453</strain>
    </source>
</reference>
<keyword evidence="4 6" id="KW-1133">Transmembrane helix</keyword>
<comment type="caution">
    <text evidence="7">The sequence shown here is derived from an EMBL/GenBank/DDBJ whole genome shotgun (WGS) entry which is preliminary data.</text>
</comment>
<evidence type="ECO:0000256" key="6">
    <source>
        <dbReference type="SAM" id="Phobius"/>
    </source>
</evidence>
<keyword evidence="2" id="KW-1003">Cell membrane</keyword>
<feature type="transmembrane region" description="Helical" evidence="6">
    <location>
        <begin position="102"/>
        <end position="122"/>
    </location>
</feature>
<feature type="transmembrane region" description="Helical" evidence="6">
    <location>
        <begin position="326"/>
        <end position="349"/>
    </location>
</feature>
<feature type="transmembrane region" description="Helical" evidence="6">
    <location>
        <begin position="272"/>
        <end position="290"/>
    </location>
</feature>
<evidence type="ECO:0000256" key="5">
    <source>
        <dbReference type="ARBA" id="ARBA00023136"/>
    </source>
</evidence>
<gene>
    <name evidence="7" type="ORF">HMPREF9021_00482</name>
</gene>
<evidence type="ECO:0000256" key="1">
    <source>
        <dbReference type="ARBA" id="ARBA00004651"/>
    </source>
</evidence>
<name>V9HE87_9NEIS</name>
<organism evidence="7 8">
    <name type="scientific">Simonsiella muelleri ATCC 29453</name>
    <dbReference type="NCBI Taxonomy" id="641147"/>
    <lineage>
        <taxon>Bacteria</taxon>
        <taxon>Pseudomonadati</taxon>
        <taxon>Pseudomonadota</taxon>
        <taxon>Betaproteobacteria</taxon>
        <taxon>Neisseriales</taxon>
        <taxon>Neisseriaceae</taxon>
        <taxon>Simonsiella</taxon>
    </lineage>
</organism>
<evidence type="ECO:0000256" key="4">
    <source>
        <dbReference type="ARBA" id="ARBA00022989"/>
    </source>
</evidence>
<feature type="transmembrane region" description="Helical" evidence="6">
    <location>
        <begin position="12"/>
        <end position="30"/>
    </location>
</feature>
<dbReference type="KEGG" id="smur:BWP33_00185"/>
<proteinExistence type="predicted"/>
<dbReference type="InterPro" id="IPR030923">
    <property type="entry name" value="LptG"/>
</dbReference>